<reference evidence="3 4" key="2">
    <citation type="submission" date="2016-12" db="EMBL/GenBank/DDBJ databases">
        <title>Draft Genome Sequence of Cystobacter ferrugineus Strain Cbfe23.</title>
        <authorList>
            <person name="Akbar S."/>
            <person name="Dowd S.E."/>
            <person name="Stevens D.C."/>
        </authorList>
    </citation>
    <scope>NUCLEOTIDE SEQUENCE [LARGE SCALE GENOMIC DNA]</scope>
    <source>
        <strain evidence="3 4">Cbfe23</strain>
    </source>
</reference>
<organism evidence="3 4">
    <name type="scientific">Cystobacter ferrugineus</name>
    <dbReference type="NCBI Taxonomy" id="83449"/>
    <lineage>
        <taxon>Bacteria</taxon>
        <taxon>Pseudomonadati</taxon>
        <taxon>Myxococcota</taxon>
        <taxon>Myxococcia</taxon>
        <taxon>Myxococcales</taxon>
        <taxon>Cystobacterineae</taxon>
        <taxon>Archangiaceae</taxon>
        <taxon>Cystobacter</taxon>
    </lineage>
</organism>
<accession>A0A1L9B8N7</accession>
<dbReference type="Gene3D" id="3.10.180.10">
    <property type="entry name" value="2,3-Dihydroxybiphenyl 1,2-Dioxygenase, domain 1"/>
    <property type="match status" value="1"/>
</dbReference>
<gene>
    <name evidence="3" type="ORF">BON30_20475</name>
</gene>
<evidence type="ECO:0000256" key="1">
    <source>
        <dbReference type="ARBA" id="ARBA00022723"/>
    </source>
</evidence>
<proteinExistence type="predicted"/>
<protein>
    <recommendedName>
        <fullName evidence="2">VOC domain-containing protein</fullName>
    </recommendedName>
</protein>
<dbReference type="GO" id="GO:0046872">
    <property type="term" value="F:metal ion binding"/>
    <property type="evidence" value="ECO:0007669"/>
    <property type="project" value="UniProtKB-KW"/>
</dbReference>
<dbReference type="InterPro" id="IPR051332">
    <property type="entry name" value="Fosfomycin_Res_Enzymes"/>
</dbReference>
<dbReference type="OrthoDB" id="9795618at2"/>
<dbReference type="InterPro" id="IPR004360">
    <property type="entry name" value="Glyas_Fos-R_dOase_dom"/>
</dbReference>
<keyword evidence="4" id="KW-1185">Reference proteome</keyword>
<evidence type="ECO:0000313" key="3">
    <source>
        <dbReference type="EMBL" id="OJH38619.1"/>
    </source>
</evidence>
<dbReference type="PANTHER" id="PTHR36113">
    <property type="entry name" value="LYASE, PUTATIVE-RELATED-RELATED"/>
    <property type="match status" value="1"/>
</dbReference>
<dbReference type="Proteomes" id="UP000182229">
    <property type="component" value="Unassembled WGS sequence"/>
</dbReference>
<feature type="domain" description="VOC" evidence="2">
    <location>
        <begin position="7"/>
        <end position="130"/>
    </location>
</feature>
<dbReference type="EMBL" id="MPIN01000005">
    <property type="protein sequence ID" value="OJH38619.1"/>
    <property type="molecule type" value="Genomic_DNA"/>
</dbReference>
<keyword evidence="1" id="KW-0479">Metal-binding</keyword>
<dbReference type="SUPFAM" id="SSF54593">
    <property type="entry name" value="Glyoxalase/Bleomycin resistance protein/Dihydroxybiphenyl dioxygenase"/>
    <property type="match status" value="1"/>
</dbReference>
<reference evidence="4" key="1">
    <citation type="submission" date="2016-11" db="EMBL/GenBank/DDBJ databases">
        <authorList>
            <person name="Shukria A."/>
            <person name="Stevens D.C."/>
        </authorList>
    </citation>
    <scope>NUCLEOTIDE SEQUENCE [LARGE SCALE GENOMIC DNA]</scope>
    <source>
        <strain evidence="4">Cbfe23</strain>
    </source>
</reference>
<evidence type="ECO:0000259" key="2">
    <source>
        <dbReference type="PROSITE" id="PS51819"/>
    </source>
</evidence>
<evidence type="ECO:0000313" key="4">
    <source>
        <dbReference type="Proteomes" id="UP000182229"/>
    </source>
</evidence>
<dbReference type="InterPro" id="IPR037523">
    <property type="entry name" value="VOC_core"/>
</dbReference>
<dbReference type="RefSeq" id="WP_071900067.1">
    <property type="nucleotide sequence ID" value="NZ_MPIN01000005.1"/>
</dbReference>
<dbReference type="NCBIfam" id="NF008551">
    <property type="entry name" value="PRK11478.1"/>
    <property type="match status" value="1"/>
</dbReference>
<dbReference type="CDD" id="cd08352">
    <property type="entry name" value="VOC_Bs_YwkD_like"/>
    <property type="match status" value="1"/>
</dbReference>
<dbReference type="PROSITE" id="PS51819">
    <property type="entry name" value="VOC"/>
    <property type="match status" value="1"/>
</dbReference>
<sequence length="134" mass="15089">MTPLLPALHHVAIICSDYARSKAFYSEVLGLRIVHEVYREARDSWKLDLEISPGVQVELFSFPNPPPRPTRPEAQGLRHLAFAVPDVEAVVAELNRRGVSTEPIRVDEYTGKRFTFFADPDGLPLEVYEVASTK</sequence>
<dbReference type="Pfam" id="PF00903">
    <property type="entry name" value="Glyoxalase"/>
    <property type="match status" value="1"/>
</dbReference>
<name>A0A1L9B8N7_9BACT</name>
<dbReference type="InterPro" id="IPR037478">
    <property type="entry name" value="YwkD-like_dom"/>
</dbReference>
<comment type="caution">
    <text evidence="3">The sequence shown here is derived from an EMBL/GenBank/DDBJ whole genome shotgun (WGS) entry which is preliminary data.</text>
</comment>
<dbReference type="InterPro" id="IPR029068">
    <property type="entry name" value="Glyas_Bleomycin-R_OHBP_Dase"/>
</dbReference>
<dbReference type="STRING" id="83449.BON30_20475"/>
<dbReference type="PANTHER" id="PTHR36113:SF6">
    <property type="entry name" value="FOSFOMYCIN RESISTANCE PROTEIN FOSX"/>
    <property type="match status" value="1"/>
</dbReference>
<dbReference type="AlphaFoldDB" id="A0A1L9B8N7"/>